<comment type="subcellular location">
    <subcellularLocation>
        <location evidence="1">Cell outer membrane</location>
    </subcellularLocation>
</comment>
<dbReference type="PANTHER" id="PTHR30026">
    <property type="entry name" value="OUTER MEMBRANE PROTEIN TOLC"/>
    <property type="match status" value="1"/>
</dbReference>
<protein>
    <submittedName>
        <fullName evidence="8">Outer membrane efflux protein</fullName>
    </submittedName>
</protein>
<keyword evidence="9" id="KW-1185">Reference proteome</keyword>
<keyword evidence="7" id="KW-0732">Signal</keyword>
<evidence type="ECO:0000256" key="6">
    <source>
        <dbReference type="SAM" id="MobiDB-lite"/>
    </source>
</evidence>
<evidence type="ECO:0000256" key="3">
    <source>
        <dbReference type="ARBA" id="ARBA00022692"/>
    </source>
</evidence>
<reference evidence="8 9" key="1">
    <citation type="journal article" date="2020" name="Antonie Van Leeuwenhoek">
        <title>Rhodopirellula heiligendammensis sp. nov., Rhodopirellula pilleata sp. nov., and Rhodopirellula solitaria sp. nov. isolated from natural or artificial marine surfaces in Northern Germany and California, USA, and emended description of the genus Rhodopirellula.</title>
        <authorList>
            <person name="Kallscheuer N."/>
            <person name="Wiegand S."/>
            <person name="Jogler M."/>
            <person name="Boedeker C."/>
            <person name="Peeters S.H."/>
            <person name="Rast P."/>
            <person name="Heuer A."/>
            <person name="Jetten M.S.M."/>
            <person name="Rohde M."/>
            <person name="Jogler C."/>
        </authorList>
    </citation>
    <scope>NUCLEOTIDE SEQUENCE [LARGE SCALE GENOMIC DNA]</scope>
    <source>
        <strain evidence="8 9">Poly21</strain>
    </source>
</reference>
<dbReference type="AlphaFoldDB" id="A0A5C6C4D1"/>
<organism evidence="8 9">
    <name type="scientific">Allorhodopirellula heiligendammensis</name>
    <dbReference type="NCBI Taxonomy" id="2714739"/>
    <lineage>
        <taxon>Bacteria</taxon>
        <taxon>Pseudomonadati</taxon>
        <taxon>Planctomycetota</taxon>
        <taxon>Planctomycetia</taxon>
        <taxon>Pirellulales</taxon>
        <taxon>Pirellulaceae</taxon>
        <taxon>Allorhodopirellula</taxon>
    </lineage>
</organism>
<evidence type="ECO:0000313" key="9">
    <source>
        <dbReference type="Proteomes" id="UP000319908"/>
    </source>
</evidence>
<feature type="signal peptide" evidence="7">
    <location>
        <begin position="1"/>
        <end position="43"/>
    </location>
</feature>
<gene>
    <name evidence="8" type="ORF">Poly21_11360</name>
</gene>
<evidence type="ECO:0000256" key="2">
    <source>
        <dbReference type="ARBA" id="ARBA00022452"/>
    </source>
</evidence>
<keyword evidence="5" id="KW-0998">Cell outer membrane</keyword>
<sequence length="602" mass="66896">MPLRAHPRKNPLQCSTAKMFGNAGVRTAAVLVTVIAVASPSSAQNTAVQNPAAAHAAPRAGSTSEDTRSFASFLATVQEEVVAKEVAGPNVQAGMIDSDTIDLDPLERIDQQDEAGESLMLADVIASLYHSYPEIQQARELQAIAGGDLMSSYGYYDTKFEADSLSEPTGFYRNYRNGLGVARRTWWGGYLSAGYRIGRGYFQPWYKERQTDDAGEFKIGAVQPLLRGRAIDAERVAVFQASLQQQAAMPRVRQTILATSGEAIDVYWQWVSAGAILQAQQELLDLAVKRGEQYQVGVAAGKFAEIDLILNEQLIAERRASLLKAEQKFRAVAFKLGLYLRDETGQPMTPDRQWLPEQFPTISPQPPLDLSAELAAAITRRPEPELLHLEIRSTQLDRQLAHNDLLPNFDFISEASQDMGEPATYANDKGEFELVIGFHSEVPIQRRKARGKIQSTSAKIRQIDAKLRLTHNKIAVELQTQSNRLQLATEIVKETEIALEAALETLQRYQFAFNSGKIDLIYLNMLETKFNETEIRLIDAQREWFLALADLQLALALDPLDQAMMISELPESDIPGPGNLAKPPLPDAQQLDADWQRHRNTP</sequence>
<keyword evidence="3" id="KW-0812">Transmembrane</keyword>
<keyword evidence="4" id="KW-0472">Membrane</keyword>
<evidence type="ECO:0000256" key="5">
    <source>
        <dbReference type="ARBA" id="ARBA00023237"/>
    </source>
</evidence>
<accession>A0A5C6C4D1</accession>
<evidence type="ECO:0000256" key="7">
    <source>
        <dbReference type="SAM" id="SignalP"/>
    </source>
</evidence>
<dbReference type="SUPFAM" id="SSF56954">
    <property type="entry name" value="Outer membrane efflux proteins (OEP)"/>
    <property type="match status" value="1"/>
</dbReference>
<proteinExistence type="predicted"/>
<dbReference type="Gene3D" id="1.20.1600.10">
    <property type="entry name" value="Outer membrane efflux proteins (OEP)"/>
    <property type="match status" value="1"/>
</dbReference>
<evidence type="ECO:0000313" key="8">
    <source>
        <dbReference type="EMBL" id="TWU18965.1"/>
    </source>
</evidence>
<dbReference type="Proteomes" id="UP000319908">
    <property type="component" value="Unassembled WGS sequence"/>
</dbReference>
<comment type="caution">
    <text evidence="8">The sequence shown here is derived from an EMBL/GenBank/DDBJ whole genome shotgun (WGS) entry which is preliminary data.</text>
</comment>
<keyword evidence="2" id="KW-1134">Transmembrane beta strand</keyword>
<dbReference type="GO" id="GO:0015562">
    <property type="term" value="F:efflux transmembrane transporter activity"/>
    <property type="evidence" value="ECO:0007669"/>
    <property type="project" value="InterPro"/>
</dbReference>
<dbReference type="InterPro" id="IPR051906">
    <property type="entry name" value="TolC-like"/>
</dbReference>
<name>A0A5C6C4D1_9BACT</name>
<feature type="region of interest" description="Disordered" evidence="6">
    <location>
        <begin position="45"/>
        <end position="64"/>
    </location>
</feature>
<dbReference type="GO" id="GO:0009279">
    <property type="term" value="C:cell outer membrane"/>
    <property type="evidence" value="ECO:0007669"/>
    <property type="project" value="UniProtKB-SubCell"/>
</dbReference>
<dbReference type="GO" id="GO:0015288">
    <property type="term" value="F:porin activity"/>
    <property type="evidence" value="ECO:0007669"/>
    <property type="project" value="TreeGrafter"/>
</dbReference>
<evidence type="ECO:0000256" key="4">
    <source>
        <dbReference type="ARBA" id="ARBA00023136"/>
    </source>
</evidence>
<dbReference type="EMBL" id="SJPU01000001">
    <property type="protein sequence ID" value="TWU18965.1"/>
    <property type="molecule type" value="Genomic_DNA"/>
</dbReference>
<dbReference type="PANTHER" id="PTHR30026:SF21">
    <property type="entry name" value="SLR1270 PROTEIN"/>
    <property type="match status" value="1"/>
</dbReference>
<dbReference type="GO" id="GO:1990281">
    <property type="term" value="C:efflux pump complex"/>
    <property type="evidence" value="ECO:0007669"/>
    <property type="project" value="TreeGrafter"/>
</dbReference>
<feature type="region of interest" description="Disordered" evidence="6">
    <location>
        <begin position="569"/>
        <end position="602"/>
    </location>
</feature>
<evidence type="ECO:0000256" key="1">
    <source>
        <dbReference type="ARBA" id="ARBA00004442"/>
    </source>
</evidence>
<feature type="compositionally biased region" description="Low complexity" evidence="6">
    <location>
        <begin position="51"/>
        <end position="60"/>
    </location>
</feature>
<feature type="chain" id="PRO_5022866977" evidence="7">
    <location>
        <begin position="44"/>
        <end position="602"/>
    </location>
</feature>